<feature type="transmembrane region" description="Helical" evidence="2">
    <location>
        <begin position="236"/>
        <end position="256"/>
    </location>
</feature>
<name>A0ABW2KEF5_9ACTN</name>
<feature type="domain" description="VanZ-like" evidence="3">
    <location>
        <begin position="106"/>
        <end position="176"/>
    </location>
</feature>
<proteinExistence type="predicted"/>
<feature type="transmembrane region" description="Helical" evidence="2">
    <location>
        <begin position="155"/>
        <end position="175"/>
    </location>
</feature>
<dbReference type="EMBL" id="JBHTBH010000003">
    <property type="protein sequence ID" value="MFC7327611.1"/>
    <property type="molecule type" value="Genomic_DNA"/>
</dbReference>
<keyword evidence="2" id="KW-0812">Transmembrane</keyword>
<keyword evidence="5" id="KW-1185">Reference proteome</keyword>
<feature type="transmembrane region" description="Helical" evidence="2">
    <location>
        <begin position="46"/>
        <end position="67"/>
    </location>
</feature>
<evidence type="ECO:0000256" key="1">
    <source>
        <dbReference type="SAM" id="MobiDB-lite"/>
    </source>
</evidence>
<evidence type="ECO:0000256" key="2">
    <source>
        <dbReference type="SAM" id="Phobius"/>
    </source>
</evidence>
<accession>A0ABW2KEF5</accession>
<protein>
    <submittedName>
        <fullName evidence="4">VanZ family protein</fullName>
    </submittedName>
</protein>
<comment type="caution">
    <text evidence="4">The sequence shown here is derived from an EMBL/GenBank/DDBJ whole genome shotgun (WGS) entry which is preliminary data.</text>
</comment>
<evidence type="ECO:0000259" key="3">
    <source>
        <dbReference type="Pfam" id="PF04892"/>
    </source>
</evidence>
<evidence type="ECO:0000313" key="5">
    <source>
        <dbReference type="Proteomes" id="UP001596540"/>
    </source>
</evidence>
<feature type="transmembrane region" description="Helical" evidence="2">
    <location>
        <begin position="12"/>
        <end position="34"/>
    </location>
</feature>
<sequence>MSGIPVDVPVGSTAGLAVPAAVLAVLLVVAGFLAHQHRRYGRFGGWSGQVGTAVPATGCGLAGYAVWPLPAGTVCAAGAAAPVGGIGRTVLPPDPDTLLRAAVIAAVFLPVGLLARHRYRSGWVRAIALGLALAAVVEVVQYSGVFGLAPCAYRVAALDDVLLAGLGTLLGWSAARLPERWLPRGWPAAVPDLLPPGGYRRLLGHTLDVALCWSGGALLAAMSSAVGLIPEADAEALRPAMFGGLLVAVGVLVPLLRRDRCTPGRAAVHLALSDSGPPRPAARRRVLARALPCYLPAAALVALGQVWWALLLPAAHACCALVRPDRAGLLDLLAGTRVVTRTMVAGGGLPAAQVRHVPPRPPADPGAPEAAGRG</sequence>
<feature type="transmembrane region" description="Helical" evidence="2">
    <location>
        <begin position="209"/>
        <end position="230"/>
    </location>
</feature>
<dbReference type="RefSeq" id="WP_379870000.1">
    <property type="nucleotide sequence ID" value="NZ_JBHTBH010000003.1"/>
</dbReference>
<dbReference type="Pfam" id="PF04892">
    <property type="entry name" value="VanZ"/>
    <property type="match status" value="1"/>
</dbReference>
<evidence type="ECO:0000313" key="4">
    <source>
        <dbReference type="EMBL" id="MFC7327611.1"/>
    </source>
</evidence>
<keyword evidence="2" id="KW-0472">Membrane</keyword>
<feature type="region of interest" description="Disordered" evidence="1">
    <location>
        <begin position="352"/>
        <end position="374"/>
    </location>
</feature>
<organism evidence="4 5">
    <name type="scientific">Marinactinospora rubrisoli</name>
    <dbReference type="NCBI Taxonomy" id="2715399"/>
    <lineage>
        <taxon>Bacteria</taxon>
        <taxon>Bacillati</taxon>
        <taxon>Actinomycetota</taxon>
        <taxon>Actinomycetes</taxon>
        <taxon>Streptosporangiales</taxon>
        <taxon>Nocardiopsidaceae</taxon>
        <taxon>Marinactinospora</taxon>
    </lineage>
</organism>
<keyword evidence="2" id="KW-1133">Transmembrane helix</keyword>
<dbReference type="InterPro" id="IPR006976">
    <property type="entry name" value="VanZ-like"/>
</dbReference>
<dbReference type="Proteomes" id="UP001596540">
    <property type="component" value="Unassembled WGS sequence"/>
</dbReference>
<feature type="transmembrane region" description="Helical" evidence="2">
    <location>
        <begin position="293"/>
        <end position="315"/>
    </location>
</feature>
<feature type="transmembrane region" description="Helical" evidence="2">
    <location>
        <begin position="127"/>
        <end position="149"/>
    </location>
</feature>
<gene>
    <name evidence="4" type="ORF">ACFQRF_07630</name>
</gene>
<reference evidence="5" key="1">
    <citation type="journal article" date="2019" name="Int. J. Syst. Evol. Microbiol.">
        <title>The Global Catalogue of Microorganisms (GCM) 10K type strain sequencing project: providing services to taxonomists for standard genome sequencing and annotation.</title>
        <authorList>
            <consortium name="The Broad Institute Genomics Platform"/>
            <consortium name="The Broad Institute Genome Sequencing Center for Infectious Disease"/>
            <person name="Wu L."/>
            <person name="Ma J."/>
        </authorList>
    </citation>
    <scope>NUCLEOTIDE SEQUENCE [LARGE SCALE GENOMIC DNA]</scope>
    <source>
        <strain evidence="5">CGMCC 4.7382</strain>
    </source>
</reference>
<feature type="transmembrane region" description="Helical" evidence="2">
    <location>
        <begin position="97"/>
        <end position="115"/>
    </location>
</feature>